<keyword evidence="5 6" id="KW-0472">Membrane</keyword>
<dbReference type="Pfam" id="PF01925">
    <property type="entry name" value="TauE"/>
    <property type="match status" value="1"/>
</dbReference>
<comment type="caution">
    <text evidence="8">The sequence shown here is derived from an EMBL/GenBank/DDBJ whole genome shotgun (WGS) entry which is preliminary data.</text>
</comment>
<evidence type="ECO:0000313" key="10">
    <source>
        <dbReference type="Proteomes" id="UP001296969"/>
    </source>
</evidence>
<comment type="subcellular location">
    <subcellularLocation>
        <location evidence="6">Cell membrane</location>
        <topology evidence="6">Multi-pass membrane protein</topology>
    </subcellularLocation>
    <subcellularLocation>
        <location evidence="1">Membrane</location>
        <topology evidence="1">Multi-pass membrane protein</topology>
    </subcellularLocation>
</comment>
<evidence type="ECO:0000256" key="5">
    <source>
        <dbReference type="ARBA" id="ARBA00023136"/>
    </source>
</evidence>
<dbReference type="InterPro" id="IPR002781">
    <property type="entry name" value="TM_pro_TauE-like"/>
</dbReference>
<dbReference type="EMBL" id="JADRCQ010000001">
    <property type="protein sequence ID" value="MBK5072768.1"/>
    <property type="molecule type" value="Genomic_DNA"/>
</dbReference>
<dbReference type="Proteomes" id="UP001296969">
    <property type="component" value="Unassembled WGS sequence"/>
</dbReference>
<evidence type="ECO:0000313" key="7">
    <source>
        <dbReference type="EMBL" id="MBK5072768.1"/>
    </source>
</evidence>
<gene>
    <name evidence="8" type="ORF">I2492_07045</name>
    <name evidence="7" type="ORF">I2493_07045</name>
</gene>
<dbReference type="PANTHER" id="PTHR43701">
    <property type="entry name" value="MEMBRANE TRANSPORTER PROTEIN MJ0441-RELATED"/>
    <property type="match status" value="1"/>
</dbReference>
<feature type="transmembrane region" description="Helical" evidence="6">
    <location>
        <begin position="214"/>
        <end position="235"/>
    </location>
</feature>
<evidence type="ECO:0000313" key="9">
    <source>
        <dbReference type="Proteomes" id="UP000807542"/>
    </source>
</evidence>
<dbReference type="AlphaFoldDB" id="A0A9D7AHF6"/>
<keyword evidence="10" id="KW-1185">Reference proteome</keyword>
<accession>A0A9D7AHF6</accession>
<feature type="transmembrane region" description="Helical" evidence="6">
    <location>
        <begin position="35"/>
        <end position="55"/>
    </location>
</feature>
<protein>
    <recommendedName>
        <fullName evidence="6">Probable membrane transporter protein</fullName>
    </recommendedName>
</protein>
<comment type="similarity">
    <text evidence="2 6">Belongs to the 4-toluene sulfonate uptake permease (TSUP) (TC 2.A.102) family.</text>
</comment>
<name>A0A9D7AHF6_9GAMM</name>
<evidence type="ECO:0000256" key="4">
    <source>
        <dbReference type="ARBA" id="ARBA00022989"/>
    </source>
</evidence>
<dbReference type="Proteomes" id="UP000807542">
    <property type="component" value="Unassembled WGS sequence"/>
</dbReference>
<feature type="transmembrane region" description="Helical" evidence="6">
    <location>
        <begin position="241"/>
        <end position="263"/>
    </location>
</feature>
<evidence type="ECO:0000256" key="1">
    <source>
        <dbReference type="ARBA" id="ARBA00004141"/>
    </source>
</evidence>
<sequence>MLLALFAKLFIGALLGLIISTTGVGGGVLVLPVLIWLFGMDTLTAVATANLMSMLMKISSTGVHFRLGNIPLKRSLIILSVMLPSTLIASYGITLLASVDAWHQYVQLSINILIVLAIALSLFIFCTQLFNPVALISDASTKTVAPTSRFILPGIAAGITIGATGVGGGVVMLPILTKYAGMNIKQAIGTSVFVTMLLSGASALAYGQGGYTDLHLAVLLSLGSILSIPVAKYLLKNVSEHAFQLITFIFILCSAITMLYRLLTSH</sequence>
<keyword evidence="6" id="KW-1003">Cell membrane</keyword>
<evidence type="ECO:0000256" key="3">
    <source>
        <dbReference type="ARBA" id="ARBA00022692"/>
    </source>
</evidence>
<feature type="transmembrane region" description="Helical" evidence="6">
    <location>
        <begin position="187"/>
        <end position="207"/>
    </location>
</feature>
<reference evidence="8 10" key="1">
    <citation type="submission" date="2020-11" db="EMBL/GenBank/DDBJ databases">
        <title>Insectihabitans protaetiae gen. nov. sp. nov. and Insectihabitans allomyrinae sp. nov., isolated from larvae of Protaetia brevitarsis seulensis and Allomyrina dichotoma, respectively.</title>
        <authorList>
            <person name="Lee S.D."/>
            <person name="Byeon Y.-S."/>
            <person name="Kim S.-M."/>
            <person name="Yang H.L."/>
            <person name="Kim I.S."/>
        </authorList>
    </citation>
    <scope>NUCLEOTIDE SEQUENCE</scope>
    <source>
        <strain evidence="8">CWB-B4</strain>
        <strain evidence="7 10">CWB-B43</strain>
    </source>
</reference>
<keyword evidence="3 6" id="KW-0812">Transmembrane</keyword>
<feature type="transmembrane region" description="Helical" evidence="6">
    <location>
        <begin position="105"/>
        <end position="130"/>
    </location>
</feature>
<organism evidence="8 9">
    <name type="scientific">Limnobaculum xujianqingii</name>
    <dbReference type="NCBI Taxonomy" id="2738837"/>
    <lineage>
        <taxon>Bacteria</taxon>
        <taxon>Pseudomonadati</taxon>
        <taxon>Pseudomonadota</taxon>
        <taxon>Gammaproteobacteria</taxon>
        <taxon>Enterobacterales</taxon>
        <taxon>Budviciaceae</taxon>
        <taxon>Limnobaculum</taxon>
    </lineage>
</organism>
<proteinExistence type="inferred from homology"/>
<feature type="transmembrane region" description="Helical" evidence="6">
    <location>
        <begin position="150"/>
        <end position="175"/>
    </location>
</feature>
<evidence type="ECO:0000313" key="8">
    <source>
        <dbReference type="EMBL" id="MBK5176077.1"/>
    </source>
</evidence>
<dbReference type="GO" id="GO:0005886">
    <property type="term" value="C:plasma membrane"/>
    <property type="evidence" value="ECO:0007669"/>
    <property type="project" value="UniProtKB-SubCell"/>
</dbReference>
<evidence type="ECO:0000256" key="6">
    <source>
        <dbReference type="RuleBase" id="RU363041"/>
    </source>
</evidence>
<dbReference type="PANTHER" id="PTHR43701:SF2">
    <property type="entry name" value="MEMBRANE TRANSPORTER PROTEIN YJNA-RELATED"/>
    <property type="match status" value="1"/>
</dbReference>
<dbReference type="EMBL" id="JADRCP010000001">
    <property type="protein sequence ID" value="MBK5176077.1"/>
    <property type="molecule type" value="Genomic_DNA"/>
</dbReference>
<keyword evidence="4 6" id="KW-1133">Transmembrane helix</keyword>
<feature type="transmembrane region" description="Helical" evidence="6">
    <location>
        <begin position="76"/>
        <end position="99"/>
    </location>
</feature>
<evidence type="ECO:0000256" key="2">
    <source>
        <dbReference type="ARBA" id="ARBA00009142"/>
    </source>
</evidence>
<dbReference type="InterPro" id="IPR051598">
    <property type="entry name" value="TSUP/Inactive_protease-like"/>
</dbReference>